<dbReference type="GO" id="GO:0005829">
    <property type="term" value="C:cytosol"/>
    <property type="evidence" value="ECO:0007669"/>
    <property type="project" value="TreeGrafter"/>
</dbReference>
<dbReference type="AlphaFoldDB" id="A0A672TZW3"/>
<dbReference type="GeneID" id="115615317"/>
<reference evidence="5" key="2">
    <citation type="submission" date="2025-08" db="UniProtKB">
        <authorList>
            <consortium name="Ensembl"/>
        </authorList>
    </citation>
    <scope>IDENTIFICATION</scope>
</reference>
<dbReference type="Gene3D" id="3.30.870.10">
    <property type="entry name" value="Endonuclease Chain A"/>
    <property type="match status" value="1"/>
</dbReference>
<evidence type="ECO:0000256" key="1">
    <source>
        <dbReference type="ARBA" id="ARBA00004496"/>
    </source>
</evidence>
<dbReference type="GO" id="GO:0032006">
    <property type="term" value="P:regulation of TOR signaling"/>
    <property type="evidence" value="ECO:0007669"/>
    <property type="project" value="TreeGrafter"/>
</dbReference>
<dbReference type="GO" id="GO:0019901">
    <property type="term" value="F:protein kinase binding"/>
    <property type="evidence" value="ECO:0007669"/>
    <property type="project" value="TreeGrafter"/>
</dbReference>
<dbReference type="KEGG" id="shab:115615317"/>
<evidence type="ECO:0000259" key="4">
    <source>
        <dbReference type="Pfam" id="PF07894"/>
    </source>
</evidence>
<dbReference type="Pfam" id="PF07894">
    <property type="entry name" value="SACK1"/>
    <property type="match status" value="1"/>
</dbReference>
<dbReference type="PANTHER" id="PTHR16181">
    <property type="entry name" value="PROTEIN FAM83A-RELATED"/>
    <property type="match status" value="1"/>
</dbReference>
<keyword evidence="6" id="KW-1185">Reference proteome</keyword>
<dbReference type="GeneTree" id="ENSGT00940000158405"/>
<dbReference type="InParanoid" id="A0A672TZW3"/>
<organism evidence="5 6">
    <name type="scientific">Strigops habroptila</name>
    <name type="common">Kakapo</name>
    <dbReference type="NCBI Taxonomy" id="2489341"/>
    <lineage>
        <taxon>Eukaryota</taxon>
        <taxon>Metazoa</taxon>
        <taxon>Chordata</taxon>
        <taxon>Craniata</taxon>
        <taxon>Vertebrata</taxon>
        <taxon>Euteleostomi</taxon>
        <taxon>Archelosauria</taxon>
        <taxon>Archosauria</taxon>
        <taxon>Dinosauria</taxon>
        <taxon>Saurischia</taxon>
        <taxon>Theropoda</taxon>
        <taxon>Coelurosauria</taxon>
        <taxon>Aves</taxon>
        <taxon>Neognathae</taxon>
        <taxon>Neoaves</taxon>
        <taxon>Telluraves</taxon>
        <taxon>Australaves</taxon>
        <taxon>Psittaciformes</taxon>
        <taxon>Psittacidae</taxon>
        <taxon>Strigops</taxon>
    </lineage>
</organism>
<dbReference type="GO" id="GO:1902808">
    <property type="term" value="P:positive regulation of cell cycle G1/S phase transition"/>
    <property type="evidence" value="ECO:0007669"/>
    <property type="project" value="TreeGrafter"/>
</dbReference>
<evidence type="ECO:0000313" key="6">
    <source>
        <dbReference type="Proteomes" id="UP000472266"/>
    </source>
</evidence>
<dbReference type="InterPro" id="IPR012461">
    <property type="entry name" value="SACK1"/>
</dbReference>
<comment type="subcellular location">
    <subcellularLocation>
        <location evidence="1">Cytoplasm</location>
    </subcellularLocation>
</comment>
<dbReference type="GO" id="GO:0070372">
    <property type="term" value="P:regulation of ERK1 and ERK2 cascade"/>
    <property type="evidence" value="ECO:0007669"/>
    <property type="project" value="TreeGrafter"/>
</dbReference>
<dbReference type="OMA" id="HFLDMCM"/>
<dbReference type="RefSeq" id="XP_030359226.1">
    <property type="nucleotide sequence ID" value="XM_030503366.1"/>
</dbReference>
<dbReference type="InterPro" id="IPR050944">
    <property type="entry name" value="FAM83"/>
</dbReference>
<protein>
    <recommendedName>
        <fullName evidence="4">Scaffolding anchor of CK1 domain-containing protein</fullName>
    </recommendedName>
</protein>
<dbReference type="GO" id="GO:1902480">
    <property type="term" value="P:protein localization to mitotic spindle"/>
    <property type="evidence" value="ECO:0007669"/>
    <property type="project" value="TreeGrafter"/>
</dbReference>
<dbReference type="PANTHER" id="PTHR16181:SF29">
    <property type="entry name" value="PROTEIN FAM83A-RELATED"/>
    <property type="match status" value="1"/>
</dbReference>
<dbReference type="OrthoDB" id="9882762at2759"/>
<comment type="similarity">
    <text evidence="2">Belongs to the FAM83 family.</text>
</comment>
<accession>A0A672TZW3</accession>
<feature type="domain" description="Scaffolding anchor of CK1" evidence="4">
    <location>
        <begin position="22"/>
        <end position="285"/>
    </location>
</feature>
<dbReference type="Proteomes" id="UP000472266">
    <property type="component" value="Chromosome 14"/>
</dbReference>
<proteinExistence type="inferred from homology"/>
<evidence type="ECO:0000256" key="2">
    <source>
        <dbReference type="ARBA" id="ARBA00006937"/>
    </source>
</evidence>
<dbReference type="Ensembl" id="ENSSHBT00005009455.1">
    <property type="protein sequence ID" value="ENSSHBP00005007861.1"/>
    <property type="gene ID" value="ENSSHBG00005006830.1"/>
</dbReference>
<reference evidence="5" key="3">
    <citation type="submission" date="2025-09" db="UniProtKB">
        <authorList>
            <consortium name="Ensembl"/>
        </authorList>
    </citation>
    <scope>IDENTIFICATION</scope>
</reference>
<dbReference type="GO" id="GO:0007165">
    <property type="term" value="P:signal transduction"/>
    <property type="evidence" value="ECO:0007669"/>
    <property type="project" value="TreeGrafter"/>
</dbReference>
<dbReference type="GO" id="GO:0097431">
    <property type="term" value="C:mitotic spindle pole"/>
    <property type="evidence" value="ECO:0007669"/>
    <property type="project" value="TreeGrafter"/>
</dbReference>
<evidence type="ECO:0000256" key="3">
    <source>
        <dbReference type="ARBA" id="ARBA00022490"/>
    </source>
</evidence>
<evidence type="ECO:0000313" key="5">
    <source>
        <dbReference type="Ensembl" id="ENSSHBP00005007861.1"/>
    </source>
</evidence>
<reference evidence="5 6" key="1">
    <citation type="submission" date="2019-11" db="EMBL/GenBank/DDBJ databases">
        <title>Strigops habroptila (kakapo) genome, bStrHab1, primary haplotype, v2.</title>
        <authorList>
            <person name="Jarvis E.D."/>
            <person name="Howard J."/>
            <person name="Rhie A."/>
            <person name="Phillippy A."/>
            <person name="Korlach J."/>
            <person name="Digby A."/>
            <person name="Iorns D."/>
            <person name="Eason D."/>
            <person name="Robertson B."/>
            <person name="Raemaekers T."/>
            <person name="Howe K."/>
            <person name="Lewin H."/>
            <person name="Damas J."/>
            <person name="Hastie A."/>
            <person name="Tracey A."/>
            <person name="Chow W."/>
            <person name="Fedrigo O."/>
        </authorList>
    </citation>
    <scope>NUCLEOTIDE SEQUENCE [LARGE SCALE GENOMIC DNA]</scope>
</reference>
<dbReference type="SUPFAM" id="SSF56024">
    <property type="entry name" value="Phospholipase D/nuclease"/>
    <property type="match status" value="1"/>
</dbReference>
<dbReference type="FunFam" id="3.30.870.10:FF:000004">
    <property type="entry name" value="protein FAM83H isoform X2"/>
    <property type="match status" value="1"/>
</dbReference>
<gene>
    <name evidence="5" type="primary">LOC115615317</name>
</gene>
<keyword evidence="3" id="KW-0963">Cytoplasm</keyword>
<sequence length="567" mass="62831">MANLSQWLEEGAGRWPPRPPGPYSEAQRLALEELVAGGPEALRAFLRREQLPPFLSEPEVQAIARGALPPAAAPEPAAEPFAGASLDASSLTYFPERSDLEPPALELGWPGFASGAFRGLTRVEAHFQPGCGDSIYGCKEAVRRQIRSARQVIALVMDAFTDTDIFSDLQDAYNNRKVPVYILLDQGFLPHFLEMCKNLGVCPKQESLLRVRTLTGSTYYLRSGAKIVGKAHEKFMLIDGIRVTTGSYSFTWSDGKLNSSNLLLLSGQVVEHFDLQFRILYAQSMPISSKCLSSCRNSGIFDHLVSRIESSKEYTVEGNLRAEFARLSSTPKKLLKEPDQAEDSSGENSCNLGHSCLSEGEWFSNQVAIVEWRSTSTQTGPWEEKPAVTVCNAATQTYFVTAETGTQASVTARMMGTQTSVLLKTAVTQTREDEYTETPLLHRKLSKEGSSLSGKAVSSSSLWSLSSSSSQCSLASSTGSVSSLRSFEYPFGHRAEYFQKLHKERQFHYSSIRSKLSHMVHILSRKGHEPESYMSQYTGRCHLKQRRDISASLRSLRDLSLYSLNKR</sequence>
<name>A0A672TZW3_STRHB</name>